<keyword evidence="2" id="KW-0732">Signal</keyword>
<proteinExistence type="predicted"/>
<dbReference type="SUPFAM" id="SSF49464">
    <property type="entry name" value="Carboxypeptidase regulatory domain-like"/>
    <property type="match status" value="1"/>
</dbReference>
<reference evidence="3" key="1">
    <citation type="journal article" date="2021" name="PeerJ">
        <title>Extensive microbial diversity within the chicken gut microbiome revealed by metagenomics and culture.</title>
        <authorList>
            <person name="Gilroy R."/>
            <person name="Ravi A."/>
            <person name="Getino M."/>
            <person name="Pursley I."/>
            <person name="Horton D.L."/>
            <person name="Alikhan N.F."/>
            <person name="Baker D."/>
            <person name="Gharbi K."/>
            <person name="Hall N."/>
            <person name="Watson M."/>
            <person name="Adriaenssens E.M."/>
            <person name="Foster-Nyarko E."/>
            <person name="Jarju S."/>
            <person name="Secka A."/>
            <person name="Antonio M."/>
            <person name="Oren A."/>
            <person name="Chaudhuri R.R."/>
            <person name="La Ragione R."/>
            <person name="Hildebrand F."/>
            <person name="Pallen M.J."/>
        </authorList>
    </citation>
    <scope>NUCLEOTIDE SEQUENCE</scope>
    <source>
        <strain evidence="3">1719</strain>
    </source>
</reference>
<evidence type="ECO:0000256" key="1">
    <source>
        <dbReference type="SAM" id="MobiDB-lite"/>
    </source>
</evidence>
<sequence length="258" mass="29553">MLIVRTLLFVILSFALIMNSYAQRDTTVQVQEQSRVSGVLLEKGTGTRLSDVNVKNLNTNQSTRSNMHGVFYIEASTGDSLQFTKVGYGPVKSVLNTLSDILIEMQSGVSIETVVINRKTREGELQDLLDQYRKKGVYNQGKNTVGTYLGSPATAIYNLFSKDSKNARRFKKYIDREEQELKVDRIFNKELVKSLTGLQEEKELEAFMSMYRPSYTVASSWGQYELYSYITRSFERWEKDGRPKPQPLPKLDIPKQEK</sequence>
<feature type="signal peptide" evidence="2">
    <location>
        <begin position="1"/>
        <end position="22"/>
    </location>
</feature>
<organism evidence="3 4">
    <name type="scientific">Candidatus Sphingobacterium stercoripullorum</name>
    <dbReference type="NCBI Taxonomy" id="2838759"/>
    <lineage>
        <taxon>Bacteria</taxon>
        <taxon>Pseudomonadati</taxon>
        <taxon>Bacteroidota</taxon>
        <taxon>Sphingobacteriia</taxon>
        <taxon>Sphingobacteriales</taxon>
        <taxon>Sphingobacteriaceae</taxon>
        <taxon>Sphingobacterium</taxon>
    </lineage>
</organism>
<evidence type="ECO:0000256" key="2">
    <source>
        <dbReference type="SAM" id="SignalP"/>
    </source>
</evidence>
<feature type="region of interest" description="Disordered" evidence="1">
    <location>
        <begin position="239"/>
        <end position="258"/>
    </location>
</feature>
<comment type="caution">
    <text evidence="3">The sequence shown here is derived from an EMBL/GenBank/DDBJ whole genome shotgun (WGS) entry which is preliminary data.</text>
</comment>
<feature type="chain" id="PRO_5039657323" description="CarboxypepD_reg-like domain-containing protein" evidence="2">
    <location>
        <begin position="23"/>
        <end position="258"/>
    </location>
</feature>
<evidence type="ECO:0000313" key="3">
    <source>
        <dbReference type="EMBL" id="HIX55741.1"/>
    </source>
</evidence>
<dbReference type="AlphaFoldDB" id="A0A9D1WAV3"/>
<reference evidence="3" key="2">
    <citation type="submission" date="2021-04" db="EMBL/GenBank/DDBJ databases">
        <authorList>
            <person name="Gilroy R."/>
        </authorList>
    </citation>
    <scope>NUCLEOTIDE SEQUENCE</scope>
    <source>
        <strain evidence="3">1719</strain>
    </source>
</reference>
<dbReference type="EMBL" id="DXEZ01000335">
    <property type="protein sequence ID" value="HIX55741.1"/>
    <property type="molecule type" value="Genomic_DNA"/>
</dbReference>
<evidence type="ECO:0000313" key="4">
    <source>
        <dbReference type="Proteomes" id="UP000824156"/>
    </source>
</evidence>
<dbReference type="InterPro" id="IPR008969">
    <property type="entry name" value="CarboxyPept-like_regulatory"/>
</dbReference>
<dbReference type="Proteomes" id="UP000824156">
    <property type="component" value="Unassembled WGS sequence"/>
</dbReference>
<gene>
    <name evidence="3" type="ORF">H9853_12030</name>
</gene>
<name>A0A9D1WAV3_9SPHI</name>
<evidence type="ECO:0008006" key="5">
    <source>
        <dbReference type="Google" id="ProtNLM"/>
    </source>
</evidence>
<protein>
    <recommendedName>
        <fullName evidence="5">CarboxypepD_reg-like domain-containing protein</fullName>
    </recommendedName>
</protein>
<accession>A0A9D1WAV3</accession>